<dbReference type="GO" id="GO:0003677">
    <property type="term" value="F:DNA binding"/>
    <property type="evidence" value="ECO:0007669"/>
    <property type="project" value="UniProtKB-KW"/>
</dbReference>
<dbReference type="InterPro" id="IPR008918">
    <property type="entry name" value="HhH2"/>
</dbReference>
<dbReference type="InterPro" id="IPR020046">
    <property type="entry name" value="5-3_exonucl_a-hlix_arch_N"/>
</dbReference>
<feature type="coiled-coil region" evidence="4">
    <location>
        <begin position="272"/>
        <end position="303"/>
    </location>
</feature>
<dbReference type="CDD" id="cd09859">
    <property type="entry name" value="PIN_53EXO"/>
    <property type="match status" value="1"/>
</dbReference>
<protein>
    <recommendedName>
        <fullName evidence="6">5'-3' exonuclease domain-containing protein</fullName>
    </recommendedName>
</protein>
<dbReference type="GO" id="GO:0008409">
    <property type="term" value="F:5'-3' exonuclease activity"/>
    <property type="evidence" value="ECO:0007669"/>
    <property type="project" value="InterPro"/>
</dbReference>
<feature type="compositionally biased region" description="Polar residues" evidence="5">
    <location>
        <begin position="357"/>
        <end position="379"/>
    </location>
</feature>
<keyword evidence="4" id="KW-0175">Coiled coil</keyword>
<dbReference type="SMART" id="SM00475">
    <property type="entry name" value="53EXOc"/>
    <property type="match status" value="1"/>
</dbReference>
<dbReference type="EMBL" id="OU594942">
    <property type="protein sequence ID" value="CAG9276410.1"/>
    <property type="molecule type" value="Genomic_DNA"/>
</dbReference>
<dbReference type="CDD" id="cd09898">
    <property type="entry name" value="H3TH_53EXO"/>
    <property type="match status" value="1"/>
</dbReference>
<dbReference type="SUPFAM" id="SSF47807">
    <property type="entry name" value="5' to 3' exonuclease, C-terminal subdomain"/>
    <property type="match status" value="1"/>
</dbReference>
<dbReference type="AlphaFoldDB" id="A0A8J9SLR6"/>
<dbReference type="Gene3D" id="1.10.150.20">
    <property type="entry name" value="5' to 3' exonuclease, C-terminal subdomain"/>
    <property type="match status" value="1"/>
</dbReference>
<name>A0A8J9SLR6_PHATR</name>
<evidence type="ECO:0000256" key="4">
    <source>
        <dbReference type="SAM" id="Coils"/>
    </source>
</evidence>
<feature type="region of interest" description="Disordered" evidence="5">
    <location>
        <begin position="357"/>
        <end position="389"/>
    </location>
</feature>
<organism evidence="7">
    <name type="scientific">Phaeodactylum tricornutum</name>
    <name type="common">Diatom</name>
    <dbReference type="NCBI Taxonomy" id="2850"/>
    <lineage>
        <taxon>Eukaryota</taxon>
        <taxon>Sar</taxon>
        <taxon>Stramenopiles</taxon>
        <taxon>Ochrophyta</taxon>
        <taxon>Bacillariophyta</taxon>
        <taxon>Bacillariophyceae</taxon>
        <taxon>Bacillariophycidae</taxon>
        <taxon>Naviculales</taxon>
        <taxon>Phaeodactylaceae</taxon>
        <taxon>Phaeodactylum</taxon>
    </lineage>
</organism>
<keyword evidence="3" id="KW-0238">DNA-binding</keyword>
<dbReference type="InterPro" id="IPR020045">
    <property type="entry name" value="DNA_polI_H3TH"/>
</dbReference>
<dbReference type="GO" id="GO:0033567">
    <property type="term" value="P:DNA replication, Okazaki fragment processing"/>
    <property type="evidence" value="ECO:0007669"/>
    <property type="project" value="InterPro"/>
</dbReference>
<dbReference type="Pfam" id="PF02739">
    <property type="entry name" value="5_3_exonuc_N"/>
    <property type="match status" value="1"/>
</dbReference>
<dbReference type="GO" id="GO:0017108">
    <property type="term" value="F:5'-flap endonuclease activity"/>
    <property type="evidence" value="ECO:0007669"/>
    <property type="project" value="InterPro"/>
</dbReference>
<feature type="domain" description="5'-3' exonuclease" evidence="6">
    <location>
        <begin position="59"/>
        <end position="326"/>
    </location>
</feature>
<reference evidence="7" key="1">
    <citation type="submission" date="2022-02" db="EMBL/GenBank/DDBJ databases">
        <authorList>
            <person name="Giguere J D."/>
        </authorList>
    </citation>
    <scope>NUCLEOTIDE SEQUENCE</scope>
    <source>
        <strain evidence="7">CCAP 1055/1</strain>
    </source>
</reference>
<dbReference type="InterPro" id="IPR002421">
    <property type="entry name" value="5-3_exonuclease"/>
</dbReference>
<sequence>MAGGGNRMAKLILDHRSVKQGIKRLKRKVLTKESGTLVKSVSTVVRPVTDSKPQEKTSDPLILVDASAYIFRAYYSMPPIHRSDGMPTGAVMGFCSMIMRLILNRIVEGERPRLVLVFDAKGKTFRHSLYPEYKGNRPDAPVDLVPQFALVREAAKAYGIPQIEAATFEADDVIATLATMAIEEGIDTNILSGDKDLWQLITDREEIPSVHMIDPMTMGRITYDEVVEKWGCGPRLLGDILALAGDSADNVPGVPGIGPKIAALLIEEFGSLEKLLANVDTVKQRARREKLKANEQQARLSRVLVDLRRDVPMDRMTFPQGIAKVSDLQMAEFDSNRILAFYDAMGFRDLKRRFENRLNQSTTKRGNAKSSRPPKTTIPTPDDYADVPF</sequence>
<keyword evidence="1" id="KW-0540">Nuclease</keyword>
<dbReference type="PANTHER" id="PTHR42646:SF2">
    <property type="entry name" value="5'-3' EXONUCLEASE FAMILY PROTEIN"/>
    <property type="match status" value="1"/>
</dbReference>
<evidence type="ECO:0000256" key="3">
    <source>
        <dbReference type="ARBA" id="ARBA00023125"/>
    </source>
</evidence>
<keyword evidence="2" id="KW-0378">Hydrolase</keyword>
<dbReference type="SMART" id="SM00279">
    <property type="entry name" value="HhH2"/>
    <property type="match status" value="1"/>
</dbReference>
<dbReference type="Pfam" id="PF01367">
    <property type="entry name" value="5_3_exonuc"/>
    <property type="match status" value="1"/>
</dbReference>
<evidence type="ECO:0000259" key="6">
    <source>
        <dbReference type="SMART" id="SM00475"/>
    </source>
</evidence>
<accession>A0A8J9SLR6</accession>
<evidence type="ECO:0000256" key="1">
    <source>
        <dbReference type="ARBA" id="ARBA00022722"/>
    </source>
</evidence>
<dbReference type="InterPro" id="IPR038969">
    <property type="entry name" value="FEN"/>
</dbReference>
<proteinExistence type="predicted"/>
<dbReference type="SUPFAM" id="SSF88723">
    <property type="entry name" value="PIN domain-like"/>
    <property type="match status" value="1"/>
</dbReference>
<evidence type="ECO:0000256" key="2">
    <source>
        <dbReference type="ARBA" id="ARBA00022801"/>
    </source>
</evidence>
<dbReference type="InterPro" id="IPR036279">
    <property type="entry name" value="5-3_exonuclease_C_sf"/>
</dbReference>
<dbReference type="InterPro" id="IPR029060">
    <property type="entry name" value="PIN-like_dom_sf"/>
</dbReference>
<evidence type="ECO:0000256" key="5">
    <source>
        <dbReference type="SAM" id="MobiDB-lite"/>
    </source>
</evidence>
<gene>
    <name evidence="7" type="ORF">PTTT1_LOCUS648</name>
</gene>
<dbReference type="Proteomes" id="UP000836788">
    <property type="component" value="Chromosome 1"/>
</dbReference>
<dbReference type="FunFam" id="1.10.150.20:FF:000003">
    <property type="entry name" value="DNA polymerase I"/>
    <property type="match status" value="1"/>
</dbReference>
<dbReference type="Gene3D" id="3.40.50.1010">
    <property type="entry name" value="5'-nuclease"/>
    <property type="match status" value="1"/>
</dbReference>
<dbReference type="PANTHER" id="PTHR42646">
    <property type="entry name" value="FLAP ENDONUCLEASE XNI"/>
    <property type="match status" value="1"/>
</dbReference>
<evidence type="ECO:0000313" key="7">
    <source>
        <dbReference type="EMBL" id="CAG9276410.1"/>
    </source>
</evidence>